<evidence type="ECO:0000259" key="14">
    <source>
        <dbReference type="Pfam" id="PF01618"/>
    </source>
</evidence>
<evidence type="ECO:0000256" key="7">
    <source>
        <dbReference type="ARBA" id="ARBA00022692"/>
    </source>
</evidence>
<dbReference type="PANTHER" id="PTHR30433">
    <property type="entry name" value="CHEMOTAXIS PROTEIN MOTA"/>
    <property type="match status" value="1"/>
</dbReference>
<keyword evidence="8" id="KW-0283">Flagellar rotation</keyword>
<dbReference type="InterPro" id="IPR000540">
    <property type="entry name" value="Flag_MotA_CS"/>
</dbReference>
<keyword evidence="9" id="KW-0375">Hydrogen ion transport</keyword>
<keyword evidence="16" id="KW-0969">Cilium</keyword>
<keyword evidence="3" id="KW-0813">Transport</keyword>
<comment type="similarity">
    <text evidence="2">Belongs to the MotA family.</text>
</comment>
<dbReference type="InterPro" id="IPR047055">
    <property type="entry name" value="MotA-like"/>
</dbReference>
<accession>A0A545TTP7</accession>
<keyword evidence="7 13" id="KW-0812">Transmembrane</keyword>
<dbReference type="GO" id="GO:1902600">
    <property type="term" value="P:proton transmembrane transport"/>
    <property type="evidence" value="ECO:0007669"/>
    <property type="project" value="UniProtKB-KW"/>
</dbReference>
<feature type="domain" description="Motility protein A N-terminal" evidence="15">
    <location>
        <begin position="4"/>
        <end position="94"/>
    </location>
</feature>
<evidence type="ECO:0000256" key="3">
    <source>
        <dbReference type="ARBA" id="ARBA00022448"/>
    </source>
</evidence>
<dbReference type="PANTHER" id="PTHR30433:SF4">
    <property type="entry name" value="MOTILITY PROTEIN A"/>
    <property type="match status" value="1"/>
</dbReference>
<comment type="caution">
    <text evidence="16">The sequence shown here is derived from an EMBL/GenBank/DDBJ whole genome shotgun (WGS) entry which is preliminary data.</text>
</comment>
<evidence type="ECO:0000256" key="2">
    <source>
        <dbReference type="ARBA" id="ARBA00008038"/>
    </source>
</evidence>
<dbReference type="GO" id="GO:0006935">
    <property type="term" value="P:chemotaxis"/>
    <property type="evidence" value="ECO:0007669"/>
    <property type="project" value="UniProtKB-KW"/>
</dbReference>
<proteinExistence type="inferred from homology"/>
<evidence type="ECO:0000313" key="16">
    <source>
        <dbReference type="EMBL" id="TQV80590.1"/>
    </source>
</evidence>
<gene>
    <name evidence="16" type="primary">motA</name>
    <name evidence="16" type="ORF">FKG95_10480</name>
</gene>
<name>A0A545TTP7_9PROT</name>
<keyword evidence="5" id="KW-0145">Chemotaxis</keyword>
<evidence type="ECO:0000256" key="5">
    <source>
        <dbReference type="ARBA" id="ARBA00022500"/>
    </source>
</evidence>
<keyword evidence="17" id="KW-1185">Reference proteome</keyword>
<evidence type="ECO:0000256" key="10">
    <source>
        <dbReference type="ARBA" id="ARBA00022989"/>
    </source>
</evidence>
<dbReference type="InterPro" id="IPR022522">
    <property type="entry name" value="Flagellar_motor_stator_MotA"/>
</dbReference>
<dbReference type="EMBL" id="VHSH01000003">
    <property type="protein sequence ID" value="TQV80590.1"/>
    <property type="molecule type" value="Genomic_DNA"/>
</dbReference>
<organism evidence="16 17">
    <name type="scientific">Denitrobaculum tricleocarpae</name>
    <dbReference type="NCBI Taxonomy" id="2591009"/>
    <lineage>
        <taxon>Bacteria</taxon>
        <taxon>Pseudomonadati</taxon>
        <taxon>Pseudomonadota</taxon>
        <taxon>Alphaproteobacteria</taxon>
        <taxon>Rhodospirillales</taxon>
        <taxon>Rhodospirillaceae</taxon>
        <taxon>Denitrobaculum</taxon>
    </lineage>
</organism>
<dbReference type="Pfam" id="PF01618">
    <property type="entry name" value="MotA_ExbB"/>
    <property type="match status" value="1"/>
</dbReference>
<feature type="domain" description="MotA/TolQ/ExbB proton channel" evidence="14">
    <location>
        <begin position="137"/>
        <end position="239"/>
    </location>
</feature>
<dbReference type="AlphaFoldDB" id="A0A545TTP7"/>
<evidence type="ECO:0000256" key="12">
    <source>
        <dbReference type="ARBA" id="ARBA00023136"/>
    </source>
</evidence>
<keyword evidence="6" id="KW-0997">Cell inner membrane</keyword>
<dbReference type="Pfam" id="PF20560">
    <property type="entry name" value="MotA_N"/>
    <property type="match status" value="1"/>
</dbReference>
<dbReference type="InterPro" id="IPR046786">
    <property type="entry name" value="MotA_N"/>
</dbReference>
<evidence type="ECO:0000256" key="4">
    <source>
        <dbReference type="ARBA" id="ARBA00022475"/>
    </source>
</evidence>
<evidence type="ECO:0000259" key="15">
    <source>
        <dbReference type="Pfam" id="PF20560"/>
    </source>
</evidence>
<dbReference type="InterPro" id="IPR002898">
    <property type="entry name" value="MotA_ExbB_proton_chnl"/>
</dbReference>
<dbReference type="RefSeq" id="WP_142896304.1">
    <property type="nucleotide sequence ID" value="NZ_ML660054.1"/>
</dbReference>
<evidence type="ECO:0000256" key="8">
    <source>
        <dbReference type="ARBA" id="ARBA00022779"/>
    </source>
</evidence>
<dbReference type="GO" id="GO:0071978">
    <property type="term" value="P:bacterial-type flagellum-dependent swarming motility"/>
    <property type="evidence" value="ECO:0007669"/>
    <property type="project" value="InterPro"/>
</dbReference>
<comment type="subcellular location">
    <subcellularLocation>
        <location evidence="1">Cell inner membrane</location>
        <topology evidence="1">Multi-pass membrane protein</topology>
    </subcellularLocation>
</comment>
<dbReference type="PROSITE" id="PS01307">
    <property type="entry name" value="MOTA"/>
    <property type="match status" value="1"/>
</dbReference>
<feature type="transmembrane region" description="Helical" evidence="13">
    <location>
        <begin position="198"/>
        <end position="221"/>
    </location>
</feature>
<evidence type="ECO:0000256" key="1">
    <source>
        <dbReference type="ARBA" id="ARBA00004429"/>
    </source>
</evidence>
<dbReference type="OrthoDB" id="9782603at2"/>
<feature type="transmembrane region" description="Helical" evidence="13">
    <location>
        <begin position="161"/>
        <end position="186"/>
    </location>
</feature>
<evidence type="ECO:0000256" key="11">
    <source>
        <dbReference type="ARBA" id="ARBA00023065"/>
    </source>
</evidence>
<dbReference type="NCBIfam" id="TIGR03818">
    <property type="entry name" value="MotA1"/>
    <property type="match status" value="1"/>
</dbReference>
<sequence length="288" mass="30504">MFVIIGLVVVFGCVAGGYVAMGGKLGVLWEPFEFVIILGGGVGAFIITNNSKAIIGGVGKAFGRMLKGPVYKKEDYLELLTMQYQVFRLAKTKGMLALEPHIENPHESSLFSEFPKFHGDHHAVDFLCDYLRLMSLGANKPHEIEAIMDLELETHHAEEHAIGGAIAGLGDTLPALGIVAAVLGVIKTMGSISAPPEILGGLIGAALVGTFFGIFMAYGVVSPMAGAFNVVVAEDSKYYECIKAGILSHMAGNPPTVSVEYARKCLLSHARPSFAEVEEASDALPAPA</sequence>
<feature type="transmembrane region" description="Helical" evidence="13">
    <location>
        <begin position="32"/>
        <end position="55"/>
    </location>
</feature>
<evidence type="ECO:0000256" key="13">
    <source>
        <dbReference type="SAM" id="Phobius"/>
    </source>
</evidence>
<dbReference type="GO" id="GO:0005886">
    <property type="term" value="C:plasma membrane"/>
    <property type="evidence" value="ECO:0007669"/>
    <property type="project" value="UniProtKB-SubCell"/>
</dbReference>
<keyword evidence="4" id="KW-1003">Cell membrane</keyword>
<evidence type="ECO:0000256" key="9">
    <source>
        <dbReference type="ARBA" id="ARBA00022781"/>
    </source>
</evidence>
<evidence type="ECO:0000313" key="17">
    <source>
        <dbReference type="Proteomes" id="UP000315252"/>
    </source>
</evidence>
<keyword evidence="16" id="KW-0282">Flagellum</keyword>
<protein>
    <submittedName>
        <fullName evidence="16">Flagellar motor stator protein MotA</fullName>
    </submittedName>
</protein>
<reference evidence="16 17" key="1">
    <citation type="submission" date="2019-06" db="EMBL/GenBank/DDBJ databases">
        <title>Whole genome sequence for Rhodospirillaceae sp. R148.</title>
        <authorList>
            <person name="Wang G."/>
        </authorList>
    </citation>
    <scope>NUCLEOTIDE SEQUENCE [LARGE SCALE GENOMIC DNA]</scope>
    <source>
        <strain evidence="16 17">R148</strain>
    </source>
</reference>
<dbReference type="Proteomes" id="UP000315252">
    <property type="component" value="Unassembled WGS sequence"/>
</dbReference>
<keyword evidence="10 13" id="KW-1133">Transmembrane helix</keyword>
<keyword evidence="11" id="KW-0406">Ion transport</keyword>
<evidence type="ECO:0000256" key="6">
    <source>
        <dbReference type="ARBA" id="ARBA00022519"/>
    </source>
</evidence>
<keyword evidence="12 13" id="KW-0472">Membrane</keyword>
<keyword evidence="16" id="KW-0966">Cell projection</keyword>